<evidence type="ECO:0000313" key="2">
    <source>
        <dbReference type="Proteomes" id="UP000030686"/>
    </source>
</evidence>
<accession>W6QDH3</accession>
<evidence type="ECO:0000313" key="1">
    <source>
        <dbReference type="EMBL" id="CDM34530.1"/>
    </source>
</evidence>
<organism evidence="1 2">
    <name type="scientific">Penicillium roqueforti (strain FM164)</name>
    <dbReference type="NCBI Taxonomy" id="1365484"/>
    <lineage>
        <taxon>Eukaryota</taxon>
        <taxon>Fungi</taxon>
        <taxon>Dikarya</taxon>
        <taxon>Ascomycota</taxon>
        <taxon>Pezizomycotina</taxon>
        <taxon>Eurotiomycetes</taxon>
        <taxon>Eurotiomycetidae</taxon>
        <taxon>Eurotiales</taxon>
        <taxon>Aspergillaceae</taxon>
        <taxon>Penicillium</taxon>
    </lineage>
</organism>
<name>W6QDH3_PENRF</name>
<dbReference type="Proteomes" id="UP000030686">
    <property type="component" value="Unassembled WGS sequence"/>
</dbReference>
<proteinExistence type="predicted"/>
<sequence>MSVQKIALFQERGEISQNKHTIIRSRAALEPALIHISPSYLLHTPPISEESERGHHSLIAFGSLAKRGYFAASCGG</sequence>
<dbReference type="EMBL" id="HG792017">
    <property type="protein sequence ID" value="CDM34530.1"/>
    <property type="molecule type" value="Genomic_DNA"/>
</dbReference>
<keyword evidence="2" id="KW-1185">Reference proteome</keyword>
<gene>
    <name evidence="1" type="ORF">PROQFM164_S03g001254</name>
</gene>
<protein>
    <submittedName>
        <fullName evidence="1">Genomic scaffold, ProqFM164S03</fullName>
    </submittedName>
</protein>
<reference evidence="1" key="1">
    <citation type="journal article" date="2014" name="Nat. Commun.">
        <title>Multiple recent horizontal transfers of a large genomic region in cheese making fungi.</title>
        <authorList>
            <person name="Cheeseman K."/>
            <person name="Ropars J."/>
            <person name="Renault P."/>
            <person name="Dupont J."/>
            <person name="Gouzy J."/>
            <person name="Branca A."/>
            <person name="Abraham A.L."/>
            <person name="Ceppi M."/>
            <person name="Conseiller E."/>
            <person name="Debuchy R."/>
            <person name="Malagnac F."/>
            <person name="Goarin A."/>
            <person name="Silar P."/>
            <person name="Lacoste S."/>
            <person name="Sallet E."/>
            <person name="Bensimon A."/>
            <person name="Giraud T."/>
            <person name="Brygoo Y."/>
        </authorList>
    </citation>
    <scope>NUCLEOTIDE SEQUENCE [LARGE SCALE GENOMIC DNA]</scope>
    <source>
        <strain evidence="1">FM164</strain>
    </source>
</reference>
<dbReference type="AlphaFoldDB" id="W6QDH3"/>